<comment type="caution">
    <text evidence="1">The sequence shown here is derived from an EMBL/GenBank/DDBJ whole genome shotgun (WGS) entry which is preliminary data.</text>
</comment>
<keyword evidence="2" id="KW-1185">Reference proteome</keyword>
<feature type="non-terminal residue" evidence="1">
    <location>
        <position position="1"/>
    </location>
</feature>
<name>A0A4Y2I558_ARAVE</name>
<dbReference type="EMBL" id="BGPR01105381">
    <property type="protein sequence ID" value="GBM72877.1"/>
    <property type="molecule type" value="Genomic_DNA"/>
</dbReference>
<sequence length="56" mass="6439">CKTITTPRPIFVPRAEIAPDQFGMDVNGNEGTWGGTLKRKKKLLEKGEEIFKNYWE</sequence>
<gene>
    <name evidence="1" type="ORF">AVEN_75805_1</name>
</gene>
<evidence type="ECO:0000313" key="1">
    <source>
        <dbReference type="EMBL" id="GBM72877.1"/>
    </source>
</evidence>
<evidence type="ECO:0000313" key="2">
    <source>
        <dbReference type="Proteomes" id="UP000499080"/>
    </source>
</evidence>
<protein>
    <submittedName>
        <fullName evidence="1">Uncharacterized protein</fullName>
    </submittedName>
</protein>
<dbReference type="AlphaFoldDB" id="A0A4Y2I558"/>
<dbReference type="Proteomes" id="UP000499080">
    <property type="component" value="Unassembled WGS sequence"/>
</dbReference>
<reference evidence="1 2" key="1">
    <citation type="journal article" date="2019" name="Sci. Rep.">
        <title>Orb-weaving spider Araneus ventricosus genome elucidates the spidroin gene catalogue.</title>
        <authorList>
            <person name="Kono N."/>
            <person name="Nakamura H."/>
            <person name="Ohtoshi R."/>
            <person name="Moran D.A.P."/>
            <person name="Shinohara A."/>
            <person name="Yoshida Y."/>
            <person name="Fujiwara M."/>
            <person name="Mori M."/>
            <person name="Tomita M."/>
            <person name="Arakawa K."/>
        </authorList>
    </citation>
    <scope>NUCLEOTIDE SEQUENCE [LARGE SCALE GENOMIC DNA]</scope>
</reference>
<accession>A0A4Y2I558</accession>
<proteinExistence type="predicted"/>
<organism evidence="1 2">
    <name type="scientific">Araneus ventricosus</name>
    <name type="common">Orbweaver spider</name>
    <name type="synonym">Epeira ventricosa</name>
    <dbReference type="NCBI Taxonomy" id="182803"/>
    <lineage>
        <taxon>Eukaryota</taxon>
        <taxon>Metazoa</taxon>
        <taxon>Ecdysozoa</taxon>
        <taxon>Arthropoda</taxon>
        <taxon>Chelicerata</taxon>
        <taxon>Arachnida</taxon>
        <taxon>Araneae</taxon>
        <taxon>Araneomorphae</taxon>
        <taxon>Entelegynae</taxon>
        <taxon>Araneoidea</taxon>
        <taxon>Araneidae</taxon>
        <taxon>Araneus</taxon>
    </lineage>
</organism>